<dbReference type="Pfam" id="PF14223">
    <property type="entry name" value="Retrotran_gag_2"/>
    <property type="match status" value="1"/>
</dbReference>
<feature type="compositionally biased region" description="Basic and acidic residues" evidence="1">
    <location>
        <begin position="277"/>
        <end position="287"/>
    </location>
</feature>
<protein>
    <submittedName>
        <fullName evidence="2">Uncharacterized protein</fullName>
    </submittedName>
</protein>
<reference evidence="2" key="1">
    <citation type="journal article" date="2019" name="Environ. Microbiol.">
        <title>Fungal ecological strategies reflected in gene transcription - a case study of two litter decomposers.</title>
        <authorList>
            <person name="Barbi F."/>
            <person name="Kohler A."/>
            <person name="Barry K."/>
            <person name="Baskaran P."/>
            <person name="Daum C."/>
            <person name="Fauchery L."/>
            <person name="Ihrmark K."/>
            <person name="Kuo A."/>
            <person name="LaButti K."/>
            <person name="Lipzen A."/>
            <person name="Morin E."/>
            <person name="Grigoriev I.V."/>
            <person name="Henrissat B."/>
            <person name="Lindahl B."/>
            <person name="Martin F."/>
        </authorList>
    </citation>
    <scope>NUCLEOTIDE SEQUENCE</scope>
    <source>
        <strain evidence="2">JB14</strain>
    </source>
</reference>
<feature type="region of interest" description="Disordered" evidence="1">
    <location>
        <begin position="272"/>
        <end position="295"/>
    </location>
</feature>
<gene>
    <name evidence="2" type="ORF">BT96DRAFT_949496</name>
</gene>
<dbReference type="EMBL" id="ML769931">
    <property type="protein sequence ID" value="KAE9385926.1"/>
    <property type="molecule type" value="Genomic_DNA"/>
</dbReference>
<sequence>MSSGNLILNVPTFPEASQLSGQDTWRAFKDRVDLQVQVRGLKGYLDGSIPKPTSATYVYPAQTPSSVDSHFPSPGEWIQRERMVALIIYLNCTDPVGIGIEKDDSAHKTWQYLVKKYEARDEQWIHLADTALRAQKYNPKTTTMEEHEKKMKNLLKTLHNLGGLCNDYQFRLIVIASMPESWKDYILNVPGIFSTDVFTYLHHLYLDKVGRHAESTDDYIKDKVAALVAQHLASLGTGTTAASVKRECPICINPVCPTKVRHTIDRCWAKGGGAEGKAPKSWRDKHGTKAAASSTSPIDVYVGSSYSPKGSESEMMPF</sequence>
<evidence type="ECO:0000313" key="2">
    <source>
        <dbReference type="EMBL" id="KAE9385926.1"/>
    </source>
</evidence>
<dbReference type="Proteomes" id="UP000799118">
    <property type="component" value="Unassembled WGS sequence"/>
</dbReference>
<accession>A0A6A4GKI4</accession>
<evidence type="ECO:0000256" key="1">
    <source>
        <dbReference type="SAM" id="MobiDB-lite"/>
    </source>
</evidence>
<name>A0A6A4GKI4_9AGAR</name>
<proteinExistence type="predicted"/>
<dbReference type="AlphaFoldDB" id="A0A6A4GKI4"/>
<evidence type="ECO:0000313" key="3">
    <source>
        <dbReference type="Proteomes" id="UP000799118"/>
    </source>
</evidence>
<keyword evidence="3" id="KW-1185">Reference proteome</keyword>
<dbReference type="OrthoDB" id="3035098at2759"/>
<organism evidence="2 3">
    <name type="scientific">Gymnopus androsaceus JB14</name>
    <dbReference type="NCBI Taxonomy" id="1447944"/>
    <lineage>
        <taxon>Eukaryota</taxon>
        <taxon>Fungi</taxon>
        <taxon>Dikarya</taxon>
        <taxon>Basidiomycota</taxon>
        <taxon>Agaricomycotina</taxon>
        <taxon>Agaricomycetes</taxon>
        <taxon>Agaricomycetidae</taxon>
        <taxon>Agaricales</taxon>
        <taxon>Marasmiineae</taxon>
        <taxon>Omphalotaceae</taxon>
        <taxon>Gymnopus</taxon>
    </lineage>
</organism>